<evidence type="ECO:0000256" key="1">
    <source>
        <dbReference type="SAM" id="SignalP"/>
    </source>
</evidence>
<evidence type="ECO:0000259" key="2">
    <source>
        <dbReference type="Pfam" id="PF17131"/>
    </source>
</evidence>
<keyword evidence="1" id="KW-0732">Signal</keyword>
<dbReference type="CDD" id="cd16329">
    <property type="entry name" value="LolA_like"/>
    <property type="match status" value="1"/>
</dbReference>
<dbReference type="RefSeq" id="WP_069956419.1">
    <property type="nucleotide sequence ID" value="NZ_MCGG01000002.1"/>
</dbReference>
<dbReference type="EMBL" id="MCGG01000002">
    <property type="protein sequence ID" value="OEJ69703.1"/>
    <property type="molecule type" value="Genomic_DNA"/>
</dbReference>
<protein>
    <submittedName>
        <fullName evidence="4">Outer membrane lipoprotein-sorting protein</fullName>
    </submittedName>
</protein>
<keyword evidence="4" id="KW-0449">Lipoprotein</keyword>
<sequence length="271" mass="31333">MKTATVLFSALVFSFYAFDSGAADLTAREIMQKVDDRDDGDNRISEMKMVLIDKNGDTRTRKIKTFAKDLITDKGEEDRRTIMFFLEPADVKDTGFLTYDFDAYDKDDDQWLFLPALKKTKRIASTDKSGSFMGSDFNYSDMTRKNLDAYEYKILKEDEVRGAKTWVIEAQPKTQEEIDQSGYKKSVVFVRQDNFVVVRAVHWTDIGDKLKYLDVTGLELMDGVWTTTAMTMTTKKNKLTEHKTELTFYNILYNQGLDDAMFNLRRLEKGL</sequence>
<keyword evidence="5" id="KW-1185">Reference proteome</keyword>
<dbReference type="STRING" id="28181.BEN30_02400"/>
<dbReference type="InterPro" id="IPR033399">
    <property type="entry name" value="TP_0789-like"/>
</dbReference>
<evidence type="ECO:0000313" key="3">
    <source>
        <dbReference type="EMBL" id="OEJ64581.1"/>
    </source>
</evidence>
<feature type="signal peptide" evidence="1">
    <location>
        <begin position="1"/>
        <end position="22"/>
    </location>
</feature>
<feature type="chain" id="PRO_5013495499" evidence="1">
    <location>
        <begin position="23"/>
        <end position="271"/>
    </location>
</feature>
<reference evidence="4" key="1">
    <citation type="submission" date="2016-07" db="EMBL/GenBank/DDBJ databases">
        <authorList>
            <person name="Trubitsyn D."/>
            <person name="Abreu F.A."/>
            <person name="Ward B."/>
            <person name="Taylor T."/>
            <person name="Hattori M."/>
            <person name="Kondo S."/>
            <person name="Trivedi U."/>
            <person name="Staniland S."/>
            <person name="Lins U."/>
            <person name="Bazylinski D.A."/>
        </authorList>
    </citation>
    <scope>NUCLEOTIDE SEQUENCE</scope>
    <source>
        <strain evidence="4">MV-1</strain>
    </source>
</reference>
<dbReference type="Proteomes" id="UP000095347">
    <property type="component" value="Unassembled WGS sequence"/>
</dbReference>
<comment type="caution">
    <text evidence="4">The sequence shown here is derived from an EMBL/GenBank/DDBJ whole genome shotgun (WGS) entry which is preliminary data.</text>
</comment>
<dbReference type="OrthoDB" id="9803781at2"/>
<organism evidence="4 5">
    <name type="scientific">Magnetovibrio blakemorei</name>
    <dbReference type="NCBI Taxonomy" id="28181"/>
    <lineage>
        <taxon>Bacteria</taxon>
        <taxon>Pseudomonadati</taxon>
        <taxon>Pseudomonadota</taxon>
        <taxon>Alphaproteobacteria</taxon>
        <taxon>Rhodospirillales</taxon>
        <taxon>Magnetovibrionaceae</taxon>
        <taxon>Magnetovibrio</taxon>
    </lineage>
</organism>
<feature type="domain" description="Uncharacterized protein TP-0789" evidence="2">
    <location>
        <begin position="78"/>
        <end position="269"/>
    </location>
</feature>
<accession>A0A1E5QCB9</accession>
<dbReference type="EMBL" id="MCGG01000068">
    <property type="protein sequence ID" value="OEJ64581.1"/>
    <property type="molecule type" value="Genomic_DNA"/>
</dbReference>
<name>A0A1E5QCB9_9PROT</name>
<evidence type="ECO:0000313" key="4">
    <source>
        <dbReference type="EMBL" id="OEJ69703.1"/>
    </source>
</evidence>
<dbReference type="Gene3D" id="2.50.20.10">
    <property type="entry name" value="Lipoprotein localisation LolA/LolB/LppX"/>
    <property type="match status" value="1"/>
</dbReference>
<reference evidence="5" key="2">
    <citation type="submission" date="2016-07" db="EMBL/GenBank/DDBJ databases">
        <authorList>
            <person name="Florea S."/>
            <person name="Webb J.S."/>
            <person name="Jaromczyk J."/>
            <person name="Schardl C.L."/>
        </authorList>
    </citation>
    <scope>NUCLEOTIDE SEQUENCE [LARGE SCALE GENOMIC DNA]</scope>
    <source>
        <strain evidence="5">MV-1</strain>
    </source>
</reference>
<dbReference type="Pfam" id="PF17131">
    <property type="entry name" value="LolA_like"/>
    <property type="match status" value="1"/>
</dbReference>
<dbReference type="AlphaFoldDB" id="A0A1E5QCB9"/>
<evidence type="ECO:0000313" key="5">
    <source>
        <dbReference type="Proteomes" id="UP000095347"/>
    </source>
</evidence>
<gene>
    <name evidence="4" type="ORF">BEN30_02400</name>
    <name evidence="3" type="ORF">BEN30_16260</name>
</gene>
<proteinExistence type="predicted"/>